<accession>A0A2Z4UCL7</accession>
<name>A0A2Z4UCL7_9FIRM</name>
<evidence type="ECO:0000313" key="2">
    <source>
        <dbReference type="EMBL" id="AWY98771.1"/>
    </source>
</evidence>
<dbReference type="RefSeq" id="WP_111920257.1">
    <property type="nucleotide sequence ID" value="NZ_CAUWHR010000010.1"/>
</dbReference>
<dbReference type="OrthoDB" id="2062630at2"/>
<keyword evidence="1" id="KW-1133">Transmembrane helix</keyword>
<sequence length="166" mass="18834">MTDLYSELLVKKEQTVKDKAIKILMIAGIALTAVAGLIIPFAWILTLALGIAAYFILPKLDLEFEYVFVNGELDIDKIMSKAKRKRVKSFDLAKMDIMAPVNSHRLEYQNHNTKAKTLDFSSGNASHKVFAMFIPDEKELYKVLIEPDAQLIENIQKSCPRKVFLD</sequence>
<evidence type="ECO:0000313" key="3">
    <source>
        <dbReference type="Proteomes" id="UP000250003"/>
    </source>
</evidence>
<reference evidence="3" key="1">
    <citation type="submission" date="2018-06" db="EMBL/GenBank/DDBJ databases">
        <title>Description of Blautia argi sp. nov., a new anaerobic isolated from dog feces.</title>
        <authorList>
            <person name="Chang Y.-H."/>
            <person name="Paek J."/>
            <person name="Shin Y."/>
        </authorList>
    </citation>
    <scope>NUCLEOTIDE SEQUENCE [LARGE SCALE GENOMIC DNA]</scope>
    <source>
        <strain evidence="3">KCTC 15426</strain>
    </source>
</reference>
<dbReference type="AlphaFoldDB" id="A0A2Z4UCL7"/>
<gene>
    <name evidence="2" type="ORF">DQQ01_12150</name>
</gene>
<dbReference type="KEGG" id="blau:DQQ01_12150"/>
<feature type="transmembrane region" description="Helical" evidence="1">
    <location>
        <begin position="23"/>
        <end position="56"/>
    </location>
</feature>
<dbReference type="Proteomes" id="UP000250003">
    <property type="component" value="Chromosome"/>
</dbReference>
<keyword evidence="3" id="KW-1185">Reference proteome</keyword>
<protein>
    <submittedName>
        <fullName evidence="2">Uncharacterized protein</fullName>
    </submittedName>
</protein>
<keyword evidence="1" id="KW-0472">Membrane</keyword>
<dbReference type="Pfam" id="PF19601">
    <property type="entry name" value="DUF6106"/>
    <property type="match status" value="1"/>
</dbReference>
<dbReference type="EMBL" id="CP030280">
    <property type="protein sequence ID" value="AWY98771.1"/>
    <property type="molecule type" value="Genomic_DNA"/>
</dbReference>
<organism evidence="2 3">
    <name type="scientific">Blautia argi</name>
    <dbReference type="NCBI Taxonomy" id="1912897"/>
    <lineage>
        <taxon>Bacteria</taxon>
        <taxon>Bacillati</taxon>
        <taxon>Bacillota</taxon>
        <taxon>Clostridia</taxon>
        <taxon>Lachnospirales</taxon>
        <taxon>Lachnospiraceae</taxon>
        <taxon>Blautia</taxon>
    </lineage>
</organism>
<evidence type="ECO:0000256" key="1">
    <source>
        <dbReference type="SAM" id="Phobius"/>
    </source>
</evidence>
<proteinExistence type="predicted"/>
<keyword evidence="1" id="KW-0812">Transmembrane</keyword>
<dbReference type="InterPro" id="IPR046088">
    <property type="entry name" value="DUF6106"/>
</dbReference>